<proteinExistence type="predicted"/>
<keyword evidence="1" id="KW-0812">Transmembrane</keyword>
<evidence type="ECO:0000313" key="4">
    <source>
        <dbReference type="Proteomes" id="UP000472262"/>
    </source>
</evidence>
<sequence>SSAHYAFPLQSLNWTEVAELPFTALKQAITTAPAFGLRNYSKNFHLHSREVEGVVIGILLQLHGSTYKPLAYPSKKLDNIASGMPACLCAVAATVLAKLELPHWTHFILSGFNFVLTFKLIIWYNALIVYMFLHCTYILKIPACNYICNSFL</sequence>
<dbReference type="SUPFAM" id="SSF56672">
    <property type="entry name" value="DNA/RNA polymerases"/>
    <property type="match status" value="1"/>
</dbReference>
<protein>
    <recommendedName>
        <fullName evidence="2">Reverse transcriptase/retrotransposon-derived protein RNase H-like domain-containing protein</fullName>
    </recommendedName>
</protein>
<dbReference type="Proteomes" id="UP000472262">
    <property type="component" value="Unassembled WGS sequence"/>
</dbReference>
<dbReference type="InterPro" id="IPR041577">
    <property type="entry name" value="RT_RNaseH_2"/>
</dbReference>
<organism evidence="3 4">
    <name type="scientific">Sinocyclocheilus grahami</name>
    <name type="common">Dianchi golden-line fish</name>
    <name type="synonym">Barbus grahami</name>
    <dbReference type="NCBI Taxonomy" id="75366"/>
    <lineage>
        <taxon>Eukaryota</taxon>
        <taxon>Metazoa</taxon>
        <taxon>Chordata</taxon>
        <taxon>Craniata</taxon>
        <taxon>Vertebrata</taxon>
        <taxon>Euteleostomi</taxon>
        <taxon>Actinopterygii</taxon>
        <taxon>Neopterygii</taxon>
        <taxon>Teleostei</taxon>
        <taxon>Ostariophysi</taxon>
        <taxon>Cypriniformes</taxon>
        <taxon>Cyprinidae</taxon>
        <taxon>Cyprininae</taxon>
        <taxon>Sinocyclocheilus</taxon>
    </lineage>
</organism>
<dbReference type="Ensembl" id="ENSSGRT00000024451.1">
    <property type="protein sequence ID" value="ENSSGRP00000022671.1"/>
    <property type="gene ID" value="ENSSGRG00000013463.1"/>
</dbReference>
<feature type="transmembrane region" description="Helical" evidence="1">
    <location>
        <begin position="80"/>
        <end position="99"/>
    </location>
</feature>
<name>A0A672LFS7_SINGR</name>
<keyword evidence="4" id="KW-1185">Reference proteome</keyword>
<keyword evidence="1" id="KW-0472">Membrane</keyword>
<evidence type="ECO:0000259" key="2">
    <source>
        <dbReference type="Pfam" id="PF17919"/>
    </source>
</evidence>
<dbReference type="AlphaFoldDB" id="A0A672LFS7"/>
<evidence type="ECO:0000256" key="1">
    <source>
        <dbReference type="SAM" id="Phobius"/>
    </source>
</evidence>
<feature type="domain" description="Reverse transcriptase/retrotransposon-derived protein RNase H-like" evidence="2">
    <location>
        <begin position="14"/>
        <end position="98"/>
    </location>
</feature>
<dbReference type="Pfam" id="PF17919">
    <property type="entry name" value="RT_RNaseH_2"/>
    <property type="match status" value="1"/>
</dbReference>
<dbReference type="InterPro" id="IPR043502">
    <property type="entry name" value="DNA/RNA_pol_sf"/>
</dbReference>
<reference evidence="3" key="2">
    <citation type="submission" date="2025-09" db="UniProtKB">
        <authorList>
            <consortium name="Ensembl"/>
        </authorList>
    </citation>
    <scope>IDENTIFICATION</scope>
</reference>
<keyword evidence="1" id="KW-1133">Transmembrane helix</keyword>
<accession>A0A672LFS7</accession>
<dbReference type="Gene3D" id="3.10.20.370">
    <property type="match status" value="1"/>
</dbReference>
<evidence type="ECO:0000313" key="3">
    <source>
        <dbReference type="Ensembl" id="ENSSGRP00000022671.1"/>
    </source>
</evidence>
<reference evidence="3" key="1">
    <citation type="submission" date="2025-08" db="UniProtKB">
        <authorList>
            <consortium name="Ensembl"/>
        </authorList>
    </citation>
    <scope>IDENTIFICATION</scope>
</reference>
<dbReference type="InParanoid" id="A0A672LFS7"/>
<feature type="transmembrane region" description="Helical" evidence="1">
    <location>
        <begin position="111"/>
        <end position="133"/>
    </location>
</feature>